<dbReference type="InterPro" id="IPR025877">
    <property type="entry name" value="MobA-like_NTP_Trfase"/>
</dbReference>
<reference evidence="2 3" key="1">
    <citation type="submission" date="2010-12" db="EMBL/GenBank/DDBJ databases">
        <authorList>
            <person name="Muzny D."/>
            <person name="Qin X."/>
            <person name="Deng J."/>
            <person name="Jiang H."/>
            <person name="Liu Y."/>
            <person name="Qu J."/>
            <person name="Song X.-Z."/>
            <person name="Zhang L."/>
            <person name="Thornton R."/>
            <person name="Coyle M."/>
            <person name="Francisco L."/>
            <person name="Jackson L."/>
            <person name="Javaid M."/>
            <person name="Korchina V."/>
            <person name="Kovar C."/>
            <person name="Mata R."/>
            <person name="Mathew T."/>
            <person name="Ngo R."/>
            <person name="Nguyen L."/>
            <person name="Nguyen N."/>
            <person name="Okwuonu G."/>
            <person name="Ongeri F."/>
            <person name="Pham C."/>
            <person name="Simmons D."/>
            <person name="Wilczek-Boney K."/>
            <person name="Hale W."/>
            <person name="Jakkamsetti A."/>
            <person name="Pham P."/>
            <person name="Ruth R."/>
            <person name="San Lucas F."/>
            <person name="Warren J."/>
            <person name="Zhang J."/>
            <person name="Zhao Z."/>
            <person name="Zhou C."/>
            <person name="Zhu D."/>
            <person name="Lee S."/>
            <person name="Bess C."/>
            <person name="Blankenburg K."/>
            <person name="Forbes L."/>
            <person name="Fu Q."/>
            <person name="Gubbala S."/>
            <person name="Hirani K."/>
            <person name="Jayaseelan J.C."/>
            <person name="Lara F."/>
            <person name="Munidasa M."/>
            <person name="Palculict T."/>
            <person name="Patil S."/>
            <person name="Pu L.-L."/>
            <person name="Saada N."/>
            <person name="Tang L."/>
            <person name="Weissenberger G."/>
            <person name="Zhu Y."/>
            <person name="Hemphill L."/>
            <person name="Shang Y."/>
            <person name="Youmans B."/>
            <person name="Ayvaz T."/>
            <person name="Ross M."/>
            <person name="Santibanez J."/>
            <person name="Aqrawi P."/>
            <person name="Gross S."/>
            <person name="Joshi V."/>
            <person name="Fowler G."/>
            <person name="Nazareth L."/>
            <person name="Reid J."/>
            <person name="Worley K."/>
            <person name="Petrosino J."/>
            <person name="Highlander S."/>
            <person name="Gibbs R."/>
        </authorList>
    </citation>
    <scope>NUCLEOTIDE SEQUENCE [LARGE SCALE GENOMIC DNA]</scope>
    <source>
        <strain evidence="2 3">DSM 3986</strain>
    </source>
</reference>
<dbReference type="RefSeq" id="WP_008752141.1">
    <property type="nucleotide sequence ID" value="NZ_GL622296.1"/>
</dbReference>
<dbReference type="Proteomes" id="UP000003434">
    <property type="component" value="Unassembled WGS sequence"/>
</dbReference>
<organism evidence="2 3">
    <name type="scientific">Lachnoanaerobaculum saburreum DSM 3986</name>
    <dbReference type="NCBI Taxonomy" id="887325"/>
    <lineage>
        <taxon>Bacteria</taxon>
        <taxon>Bacillati</taxon>
        <taxon>Bacillota</taxon>
        <taxon>Clostridia</taxon>
        <taxon>Lachnospirales</taxon>
        <taxon>Lachnospiraceae</taxon>
        <taxon>Lachnoanaerobaculum</taxon>
    </lineage>
</organism>
<dbReference type="Pfam" id="PF12804">
    <property type="entry name" value="NTP_transf_3"/>
    <property type="match status" value="1"/>
</dbReference>
<dbReference type="AlphaFoldDB" id="E6LQZ5"/>
<proteinExistence type="predicted"/>
<evidence type="ECO:0000313" key="2">
    <source>
        <dbReference type="EMBL" id="EFU75691.1"/>
    </source>
</evidence>
<sequence>MNLVILAAGESKRFGENKLLADINGEMLYKHMEKIYENAYNFKNKIIVGRDIHILEYYKSKGFIDIINNKPELGKSRSIKLAIKALNGIGCLDSVMFGVCDQPLLSSKTVNKIINEFQNSDKSICSVRYNDRLGNPCIFSSKWFDELLSLGEDEGGKKLIRNHMEETLFVDIEDGDELLDIDTKELYYYILDKIHKTTRKYR</sequence>
<evidence type="ECO:0000259" key="1">
    <source>
        <dbReference type="Pfam" id="PF12804"/>
    </source>
</evidence>
<dbReference type="GO" id="GO:0016779">
    <property type="term" value="F:nucleotidyltransferase activity"/>
    <property type="evidence" value="ECO:0007669"/>
    <property type="project" value="UniProtKB-ARBA"/>
</dbReference>
<dbReference type="CDD" id="cd04182">
    <property type="entry name" value="GT_2_like_f"/>
    <property type="match status" value="1"/>
</dbReference>
<dbReference type="eggNOG" id="COG2068">
    <property type="taxonomic scope" value="Bacteria"/>
</dbReference>
<dbReference type="HOGENOM" id="CLU_061980_1_1_9"/>
<gene>
    <name evidence="2" type="ORF">HMPREF0381_2380</name>
</gene>
<name>E6LQZ5_9FIRM</name>
<dbReference type="PANTHER" id="PTHR43777">
    <property type="entry name" value="MOLYBDENUM COFACTOR CYTIDYLYLTRANSFERASE"/>
    <property type="match status" value="1"/>
</dbReference>
<dbReference type="Gene3D" id="3.90.550.10">
    <property type="entry name" value="Spore Coat Polysaccharide Biosynthesis Protein SpsA, Chain A"/>
    <property type="match status" value="1"/>
</dbReference>
<dbReference type="SUPFAM" id="SSF53448">
    <property type="entry name" value="Nucleotide-diphospho-sugar transferases"/>
    <property type="match status" value="1"/>
</dbReference>
<comment type="caution">
    <text evidence="2">The sequence shown here is derived from an EMBL/GenBank/DDBJ whole genome shotgun (WGS) entry which is preliminary data.</text>
</comment>
<dbReference type="InterPro" id="IPR029044">
    <property type="entry name" value="Nucleotide-diphossugar_trans"/>
</dbReference>
<feature type="domain" description="MobA-like NTP transferase" evidence="1">
    <location>
        <begin position="4"/>
        <end position="165"/>
    </location>
</feature>
<accession>E6LQZ5</accession>
<dbReference type="EMBL" id="AEPW01000092">
    <property type="protein sequence ID" value="EFU75691.1"/>
    <property type="molecule type" value="Genomic_DNA"/>
</dbReference>
<dbReference type="PANTHER" id="PTHR43777:SF1">
    <property type="entry name" value="MOLYBDENUM COFACTOR CYTIDYLYLTRANSFERASE"/>
    <property type="match status" value="1"/>
</dbReference>
<evidence type="ECO:0000313" key="3">
    <source>
        <dbReference type="Proteomes" id="UP000003434"/>
    </source>
</evidence>
<protein>
    <recommendedName>
        <fullName evidence="1">MobA-like NTP transferase domain-containing protein</fullName>
    </recommendedName>
</protein>